<dbReference type="Pfam" id="PF02298">
    <property type="entry name" value="Cu_bind_like"/>
    <property type="match status" value="1"/>
</dbReference>
<dbReference type="AlphaFoldDB" id="A0AAV7G714"/>
<evidence type="ECO:0000259" key="1">
    <source>
        <dbReference type="PROSITE" id="PS51485"/>
    </source>
</evidence>
<organism evidence="2 3">
    <name type="scientific">Dendrobium chrysotoxum</name>
    <name type="common">Orchid</name>
    <dbReference type="NCBI Taxonomy" id="161865"/>
    <lineage>
        <taxon>Eukaryota</taxon>
        <taxon>Viridiplantae</taxon>
        <taxon>Streptophyta</taxon>
        <taxon>Embryophyta</taxon>
        <taxon>Tracheophyta</taxon>
        <taxon>Spermatophyta</taxon>
        <taxon>Magnoliopsida</taxon>
        <taxon>Liliopsida</taxon>
        <taxon>Asparagales</taxon>
        <taxon>Orchidaceae</taxon>
        <taxon>Epidendroideae</taxon>
        <taxon>Malaxideae</taxon>
        <taxon>Dendrobiinae</taxon>
        <taxon>Dendrobium</taxon>
    </lineage>
</organism>
<accession>A0AAV7G714</accession>
<evidence type="ECO:0000313" key="3">
    <source>
        <dbReference type="Proteomes" id="UP000775213"/>
    </source>
</evidence>
<dbReference type="SUPFAM" id="SSF49503">
    <property type="entry name" value="Cupredoxins"/>
    <property type="match status" value="1"/>
</dbReference>
<keyword evidence="3" id="KW-1185">Reference proteome</keyword>
<protein>
    <recommendedName>
        <fullName evidence="1">Phytocyanin domain-containing protein</fullName>
    </recommendedName>
</protein>
<sequence length="196" mass="21827">MEIDLLRPLVIIQVIKLPLTSPIQLQEAQSFALLSVSQQTAYNKLSSSMAGKLQGAGFSLVGTFFLLLFSCNVSRTVFAAKINVGGPVNWTFGFNYTDWALKTAPFHVNDTLVFKYDPPNSTTHAHSVYLVKDLPKFIACDLKRAQLVANVIQGGGEGFEFVLSKRKTYYFVCGEKQGFHCSTGLMRFFVRPVKRC</sequence>
<dbReference type="Gene3D" id="2.60.40.420">
    <property type="entry name" value="Cupredoxins - blue copper proteins"/>
    <property type="match status" value="1"/>
</dbReference>
<dbReference type="PROSITE" id="PS51485">
    <property type="entry name" value="PHYTOCYANIN"/>
    <property type="match status" value="1"/>
</dbReference>
<reference evidence="2 3" key="1">
    <citation type="journal article" date="2021" name="Hortic Res">
        <title>Chromosome-scale assembly of the Dendrobium chrysotoxum genome enhances the understanding of orchid evolution.</title>
        <authorList>
            <person name="Zhang Y."/>
            <person name="Zhang G.Q."/>
            <person name="Zhang D."/>
            <person name="Liu X.D."/>
            <person name="Xu X.Y."/>
            <person name="Sun W.H."/>
            <person name="Yu X."/>
            <person name="Zhu X."/>
            <person name="Wang Z.W."/>
            <person name="Zhao X."/>
            <person name="Zhong W.Y."/>
            <person name="Chen H."/>
            <person name="Yin W.L."/>
            <person name="Huang T."/>
            <person name="Niu S.C."/>
            <person name="Liu Z.J."/>
        </authorList>
    </citation>
    <scope>NUCLEOTIDE SEQUENCE [LARGE SCALE GENOMIC DNA]</scope>
    <source>
        <strain evidence="2">Lindl</strain>
    </source>
</reference>
<dbReference type="InterPro" id="IPR008972">
    <property type="entry name" value="Cupredoxin"/>
</dbReference>
<gene>
    <name evidence="2" type="ORF">IEQ34_019184</name>
</gene>
<name>A0AAV7G714_DENCH</name>
<proteinExistence type="predicted"/>
<dbReference type="Proteomes" id="UP000775213">
    <property type="component" value="Unassembled WGS sequence"/>
</dbReference>
<evidence type="ECO:0000313" key="2">
    <source>
        <dbReference type="EMBL" id="KAH0451885.1"/>
    </source>
</evidence>
<feature type="domain" description="Phytocyanin" evidence="1">
    <location>
        <begin position="80"/>
        <end position="194"/>
    </location>
</feature>
<dbReference type="InterPro" id="IPR003245">
    <property type="entry name" value="Phytocyanin_dom"/>
</dbReference>
<comment type="caution">
    <text evidence="2">The sequence shown here is derived from an EMBL/GenBank/DDBJ whole genome shotgun (WGS) entry which is preliminary data.</text>
</comment>
<dbReference type="PANTHER" id="PTHR34052">
    <property type="entry name" value="GLYCINE-RICH PROTEIN-LIKE"/>
    <property type="match status" value="1"/>
</dbReference>
<dbReference type="GO" id="GO:0009055">
    <property type="term" value="F:electron transfer activity"/>
    <property type="evidence" value="ECO:0007669"/>
    <property type="project" value="InterPro"/>
</dbReference>
<dbReference type="EMBL" id="JAGFBR010000017">
    <property type="protein sequence ID" value="KAH0451885.1"/>
    <property type="molecule type" value="Genomic_DNA"/>
</dbReference>
<dbReference type="PANTHER" id="PTHR34052:SF1">
    <property type="entry name" value="OS06G0216700 PROTEIN"/>
    <property type="match status" value="1"/>
</dbReference>